<dbReference type="InterPro" id="IPR036024">
    <property type="entry name" value="Somatomedin_B-like_dom_sf"/>
</dbReference>
<feature type="domain" description="Integrase catalytic" evidence="4">
    <location>
        <begin position="513"/>
        <end position="707"/>
    </location>
</feature>
<keyword evidence="1" id="KW-1015">Disulfide bond</keyword>
<dbReference type="AlphaFoldDB" id="A0A2B4R4L8"/>
<sequence length="707" mass="79635">MLLVVLQDGPYFLQYDFEIIHRPGKMHGNADSLSRRPYDTRECNSIRKEEPQVAKVRELRRRDFDLSEIIEYLENDILPIYDSAVGKLLLVSDGFYIGRDGLLYDLGSDHQDFVVNFKGETISLKNLTKLLRHHNVTLPQEDRYLAEALRQKNASEQSCGGRCLSEERGEGNKCFCDKACRELGDCCLDFYSRCDLRPRGLLTSEATPRQNVTCGDVNEPLWFGVIMKSSCGLSGNPVGKDCKAAEKLNMTVQSELPVVGWKHNVTYRNIACARCSSEENVAFWDLQVKCVGEKLNSSGSDINEVRTFVLEKGNRCSWKYETSSYQERHCVLHDIVCAANKQPWMSVIKELCSSYSMPFEVYYQKAKVSYRNPHCALCDPEGHPEPVTPEGPGLPPWSIILDVSGNFRNPKTPNIPQPTGETTQNFNVTAEMLHCISNSSDCTITVGGKTCKAFISGKNQSEQMNASLDKYPGASLAANSSKASLILICIKLTTVMGLTWVLGLVANWKQTEFLHYPSTLMNSMQGAFSGFFIALCFTTSKRFAAQGVDIVRKSSMFITYESRYFEVDILTSATSTKVIESLEKIFCTHELPPSLKTDNGTQFVSDEFERFLETNDIEHRTSTPHWPQANGETRSKIPEMGNTRYSDSEARDKDAEMKQERTDYAEGKKRARESELEPVDVVLLKQKKENKLSTTYGALPHTVSKKH</sequence>
<dbReference type="Gene3D" id="4.10.410.20">
    <property type="match status" value="1"/>
</dbReference>
<dbReference type="PROSITE" id="PS00524">
    <property type="entry name" value="SMB_1"/>
    <property type="match status" value="1"/>
</dbReference>
<dbReference type="SUPFAM" id="SSF53098">
    <property type="entry name" value="Ribonuclease H-like"/>
    <property type="match status" value="1"/>
</dbReference>
<evidence type="ECO:0000259" key="4">
    <source>
        <dbReference type="PROSITE" id="PS50994"/>
    </source>
</evidence>
<feature type="compositionally biased region" description="Basic and acidic residues" evidence="2">
    <location>
        <begin position="646"/>
        <end position="675"/>
    </location>
</feature>
<proteinExistence type="predicted"/>
<dbReference type="GO" id="GO:0015074">
    <property type="term" value="P:DNA integration"/>
    <property type="evidence" value="ECO:0007669"/>
    <property type="project" value="InterPro"/>
</dbReference>
<dbReference type="Pfam" id="PF01033">
    <property type="entry name" value="Somatomedin_B"/>
    <property type="match status" value="1"/>
</dbReference>
<evidence type="ECO:0000259" key="3">
    <source>
        <dbReference type="PROSITE" id="PS50958"/>
    </source>
</evidence>
<accession>A0A2B4R4L8</accession>
<evidence type="ECO:0000256" key="1">
    <source>
        <dbReference type="ARBA" id="ARBA00023157"/>
    </source>
</evidence>
<dbReference type="PROSITE" id="PS50958">
    <property type="entry name" value="SMB_2"/>
    <property type="match status" value="1"/>
</dbReference>
<dbReference type="InterPro" id="IPR012337">
    <property type="entry name" value="RNaseH-like_sf"/>
</dbReference>
<name>A0A2B4R4L8_STYPI</name>
<protein>
    <submittedName>
        <fullName evidence="5">Uncharacterized protein K02A2.6</fullName>
    </submittedName>
</protein>
<gene>
    <name evidence="5" type="primary">K02A2.6</name>
    <name evidence="5" type="ORF">AWC38_SpisGene22642</name>
</gene>
<dbReference type="Pfam" id="PF00665">
    <property type="entry name" value="rve"/>
    <property type="match status" value="1"/>
</dbReference>
<evidence type="ECO:0000313" key="5">
    <source>
        <dbReference type="EMBL" id="PFX13284.1"/>
    </source>
</evidence>
<dbReference type="GO" id="GO:0003676">
    <property type="term" value="F:nucleic acid binding"/>
    <property type="evidence" value="ECO:0007669"/>
    <property type="project" value="InterPro"/>
</dbReference>
<keyword evidence="6" id="KW-1185">Reference proteome</keyword>
<dbReference type="OrthoDB" id="6134459at2759"/>
<dbReference type="Proteomes" id="UP000225706">
    <property type="component" value="Unassembled WGS sequence"/>
</dbReference>
<dbReference type="InterPro" id="IPR001584">
    <property type="entry name" value="Integrase_cat-core"/>
</dbReference>
<organism evidence="5 6">
    <name type="scientific">Stylophora pistillata</name>
    <name type="common">Smooth cauliflower coral</name>
    <dbReference type="NCBI Taxonomy" id="50429"/>
    <lineage>
        <taxon>Eukaryota</taxon>
        <taxon>Metazoa</taxon>
        <taxon>Cnidaria</taxon>
        <taxon>Anthozoa</taxon>
        <taxon>Hexacorallia</taxon>
        <taxon>Scleractinia</taxon>
        <taxon>Astrocoeniina</taxon>
        <taxon>Pocilloporidae</taxon>
        <taxon>Stylophora</taxon>
    </lineage>
</organism>
<dbReference type="InterPro" id="IPR001212">
    <property type="entry name" value="Somatomedin_B_dom"/>
</dbReference>
<comment type="caution">
    <text evidence="5">The sequence shown here is derived from an EMBL/GenBank/DDBJ whole genome shotgun (WGS) entry which is preliminary data.</text>
</comment>
<dbReference type="PANTHER" id="PTHR45902:SF1">
    <property type="entry name" value="LATROPHILIN RECEPTOR-LIKE PROTEIN A"/>
    <property type="match status" value="1"/>
</dbReference>
<dbReference type="InterPro" id="IPR036397">
    <property type="entry name" value="RNaseH_sf"/>
</dbReference>
<dbReference type="Gene3D" id="1.20.1070.10">
    <property type="entry name" value="Rhodopsin 7-helix transmembrane proteins"/>
    <property type="match status" value="1"/>
</dbReference>
<evidence type="ECO:0000313" key="6">
    <source>
        <dbReference type="Proteomes" id="UP000225706"/>
    </source>
</evidence>
<dbReference type="PANTHER" id="PTHR45902">
    <property type="entry name" value="LATROPHILIN RECEPTOR-LIKE PROTEIN A"/>
    <property type="match status" value="1"/>
</dbReference>
<dbReference type="EMBL" id="LSMT01001017">
    <property type="protein sequence ID" value="PFX13284.1"/>
    <property type="molecule type" value="Genomic_DNA"/>
</dbReference>
<dbReference type="PROSITE" id="PS50994">
    <property type="entry name" value="INTEGRASE"/>
    <property type="match status" value="1"/>
</dbReference>
<dbReference type="SMART" id="SM00201">
    <property type="entry name" value="SO"/>
    <property type="match status" value="1"/>
</dbReference>
<feature type="region of interest" description="Disordered" evidence="2">
    <location>
        <begin position="619"/>
        <end position="707"/>
    </location>
</feature>
<dbReference type="SUPFAM" id="SSF90188">
    <property type="entry name" value="Somatomedin B domain"/>
    <property type="match status" value="1"/>
</dbReference>
<feature type="domain" description="SMB" evidence="3">
    <location>
        <begin position="155"/>
        <end position="199"/>
    </location>
</feature>
<reference evidence="6" key="1">
    <citation type="journal article" date="2017" name="bioRxiv">
        <title>Comparative analysis of the genomes of Stylophora pistillata and Acropora digitifera provides evidence for extensive differences between species of corals.</title>
        <authorList>
            <person name="Voolstra C.R."/>
            <person name="Li Y."/>
            <person name="Liew Y.J."/>
            <person name="Baumgarten S."/>
            <person name="Zoccola D."/>
            <person name="Flot J.-F."/>
            <person name="Tambutte S."/>
            <person name="Allemand D."/>
            <person name="Aranda M."/>
        </authorList>
    </citation>
    <scope>NUCLEOTIDE SEQUENCE [LARGE SCALE GENOMIC DNA]</scope>
</reference>
<dbReference type="Gene3D" id="3.30.420.10">
    <property type="entry name" value="Ribonuclease H-like superfamily/Ribonuclease H"/>
    <property type="match status" value="1"/>
</dbReference>
<evidence type="ECO:0000256" key="2">
    <source>
        <dbReference type="SAM" id="MobiDB-lite"/>
    </source>
</evidence>
<feature type="non-terminal residue" evidence="5">
    <location>
        <position position="707"/>
    </location>
</feature>
<dbReference type="InterPro" id="IPR053231">
    <property type="entry name" value="GPCR_LN-TM7"/>
</dbReference>